<dbReference type="Gene3D" id="1.25.40.10">
    <property type="entry name" value="Tetratricopeptide repeat domain"/>
    <property type="match status" value="1"/>
</dbReference>
<protein>
    <submittedName>
        <fullName evidence="4">Uncharacterized protein</fullName>
    </submittedName>
</protein>
<evidence type="ECO:0000256" key="3">
    <source>
        <dbReference type="PROSITE-ProRule" id="PRU00339"/>
    </source>
</evidence>
<keyword evidence="2 3" id="KW-0802">TPR repeat</keyword>
<feature type="repeat" description="TPR" evidence="3">
    <location>
        <begin position="191"/>
        <end position="224"/>
    </location>
</feature>
<dbReference type="InterPro" id="IPR019734">
    <property type="entry name" value="TPR_rpt"/>
</dbReference>
<keyword evidence="1" id="KW-0677">Repeat</keyword>
<proteinExistence type="predicted"/>
<dbReference type="SMART" id="SM00028">
    <property type="entry name" value="TPR"/>
    <property type="match status" value="1"/>
</dbReference>
<organism evidence="4">
    <name type="scientific">uncultured Cytophagales bacterium</name>
    <dbReference type="NCBI Taxonomy" id="158755"/>
    <lineage>
        <taxon>Bacteria</taxon>
        <taxon>Pseudomonadati</taxon>
        <taxon>Bacteroidota</taxon>
        <taxon>Sphingobacteriia</taxon>
        <taxon>Sphingobacteriales</taxon>
        <taxon>environmental samples</taxon>
    </lineage>
</organism>
<reference evidence="4" key="1">
    <citation type="submission" date="2020-02" db="EMBL/GenBank/DDBJ databases">
        <authorList>
            <person name="Meier V. D."/>
        </authorList>
    </citation>
    <scope>NUCLEOTIDE SEQUENCE</scope>
    <source>
        <strain evidence="4">AVDCRST_MAG56</strain>
    </source>
</reference>
<evidence type="ECO:0000256" key="2">
    <source>
        <dbReference type="ARBA" id="ARBA00022803"/>
    </source>
</evidence>
<evidence type="ECO:0000256" key="1">
    <source>
        <dbReference type="ARBA" id="ARBA00022737"/>
    </source>
</evidence>
<dbReference type="AlphaFoldDB" id="A0A6J4K1Y1"/>
<name>A0A6J4K1Y1_9SPHI</name>
<sequence length="269" mass="30762">MPKKLALSLFVLIVLMTTGLRAQSLGLSVFFMIMDLANNKSVPIEVVTPVLTKEEARLEKQRIFAEIKQLNKAIVKHPDSMPLRYTRGLLRSRIGVVEDARADFLWCQAKNYLPDSCRFRLALFHLYTSPRVAQDMFDELLQKNANHPQLYYYRGLNHLYWGTRNGRSLKNESELAIPEFDNAVRLNAHYWEALFMRGFAKQKAGDYAGAAQDYSKVMALKPELDYLLLFRGAAHQDGGNSERACQDFEAAARKSIEGADKFLKKYCGR</sequence>
<dbReference type="SUPFAM" id="SSF48452">
    <property type="entry name" value="TPR-like"/>
    <property type="match status" value="2"/>
</dbReference>
<dbReference type="PANTHER" id="PTHR44858:SF1">
    <property type="entry name" value="UDP-N-ACETYLGLUCOSAMINE--PEPTIDE N-ACETYLGLUCOSAMINYLTRANSFERASE SPINDLY-RELATED"/>
    <property type="match status" value="1"/>
</dbReference>
<accession>A0A6J4K1Y1</accession>
<dbReference type="EMBL" id="CADCTQ010000402">
    <property type="protein sequence ID" value="CAA9293567.1"/>
    <property type="molecule type" value="Genomic_DNA"/>
</dbReference>
<dbReference type="PROSITE" id="PS50005">
    <property type="entry name" value="TPR"/>
    <property type="match status" value="1"/>
</dbReference>
<dbReference type="InterPro" id="IPR011990">
    <property type="entry name" value="TPR-like_helical_dom_sf"/>
</dbReference>
<dbReference type="PANTHER" id="PTHR44858">
    <property type="entry name" value="TETRATRICOPEPTIDE REPEAT PROTEIN 6"/>
    <property type="match status" value="1"/>
</dbReference>
<dbReference type="InterPro" id="IPR050498">
    <property type="entry name" value="Ycf3"/>
</dbReference>
<gene>
    <name evidence="4" type="ORF">AVDCRST_MAG56-4822</name>
</gene>
<evidence type="ECO:0000313" key="4">
    <source>
        <dbReference type="EMBL" id="CAA9293567.1"/>
    </source>
</evidence>